<comment type="similarity">
    <text evidence="6">In the C-terminal section; belongs to the GTP cyclohydrolase II family.</text>
</comment>
<dbReference type="Gene3D" id="3.90.870.10">
    <property type="entry name" value="DHBP synthase"/>
    <property type="match status" value="1"/>
</dbReference>
<name>A0A2A5WF57_9GAMM</name>
<feature type="binding site" evidence="14">
    <location>
        <begin position="27"/>
        <end position="28"/>
    </location>
    <ligand>
        <name>D-ribulose 5-phosphate</name>
        <dbReference type="ChEBI" id="CHEBI:58121"/>
    </ligand>
</feature>
<dbReference type="PANTHER" id="PTHR21327:SF34">
    <property type="entry name" value="3,4-DIHYDROXY-2-BUTANONE 4-PHOSPHATE SYNTHASE"/>
    <property type="match status" value="1"/>
</dbReference>
<feature type="binding site" evidence="14">
    <location>
        <position position="28"/>
    </location>
    <ligand>
        <name>Mg(2+)</name>
        <dbReference type="ChEBI" id="CHEBI:18420"/>
        <label>1</label>
    </ligand>
</feature>
<feature type="binding site" evidence="14">
    <location>
        <begin position="140"/>
        <end position="144"/>
    </location>
    <ligand>
        <name>D-ribulose 5-phosphate</name>
        <dbReference type="ChEBI" id="CHEBI:58121"/>
    </ligand>
</feature>
<keyword evidence="12 14" id="KW-0464">Manganese</keyword>
<feature type="site" description="Essential for catalytic activity" evidence="14">
    <location>
        <position position="126"/>
    </location>
</feature>
<dbReference type="SUPFAM" id="SSF142695">
    <property type="entry name" value="RibA-like"/>
    <property type="match status" value="1"/>
</dbReference>
<keyword evidence="13 14" id="KW-0456">Lyase</keyword>
<feature type="binding site" evidence="14">
    <location>
        <position position="32"/>
    </location>
    <ligand>
        <name>D-ribulose 5-phosphate</name>
        <dbReference type="ChEBI" id="CHEBI:58121"/>
    </ligand>
</feature>
<comment type="function">
    <text evidence="3 14">Catalyzes the conversion of D-ribulose 5-phosphate to formate and 3,4-dihydroxy-2-butanone 4-phosphate.</text>
</comment>
<keyword evidence="11 14" id="KW-0460">Magnesium</keyword>
<dbReference type="Pfam" id="PF00926">
    <property type="entry name" value="DHBP_synthase"/>
    <property type="match status" value="1"/>
</dbReference>
<dbReference type="Proteomes" id="UP000219329">
    <property type="component" value="Unassembled WGS sequence"/>
</dbReference>
<feature type="binding site" evidence="14">
    <location>
        <position position="28"/>
    </location>
    <ligand>
        <name>Mg(2+)</name>
        <dbReference type="ChEBI" id="CHEBI:18420"/>
        <label>2</label>
    </ligand>
</feature>
<evidence type="ECO:0000256" key="3">
    <source>
        <dbReference type="ARBA" id="ARBA00002284"/>
    </source>
</evidence>
<keyword evidence="10 14" id="KW-0479">Metal-binding</keyword>
<feature type="site" description="Essential for catalytic activity" evidence="14">
    <location>
        <position position="164"/>
    </location>
</feature>
<dbReference type="EC" id="4.1.99.12" evidence="7 14"/>
<dbReference type="GO" id="GO:0003935">
    <property type="term" value="F:GTP cyclohydrolase II activity"/>
    <property type="evidence" value="ECO:0007669"/>
    <property type="project" value="TreeGrafter"/>
</dbReference>
<keyword evidence="9 14" id="KW-0686">Riboflavin biosynthesis</keyword>
<dbReference type="Gene3D" id="3.40.50.10990">
    <property type="entry name" value="GTP cyclohydrolase II"/>
    <property type="match status" value="1"/>
</dbReference>
<evidence type="ECO:0000256" key="7">
    <source>
        <dbReference type="ARBA" id="ARBA00012153"/>
    </source>
</evidence>
<dbReference type="InterPro" id="IPR000422">
    <property type="entry name" value="DHBP_synthase_RibB"/>
</dbReference>
<dbReference type="UniPathway" id="UPA00275">
    <property type="reaction ID" value="UER00399"/>
</dbReference>
<dbReference type="Pfam" id="PF00925">
    <property type="entry name" value="GTP_cyclohydro2"/>
    <property type="match status" value="1"/>
</dbReference>
<evidence type="ECO:0000256" key="4">
    <source>
        <dbReference type="ARBA" id="ARBA00004904"/>
    </source>
</evidence>
<evidence type="ECO:0000256" key="5">
    <source>
        <dbReference type="ARBA" id="ARBA00005520"/>
    </source>
</evidence>
<dbReference type="PANTHER" id="PTHR21327">
    <property type="entry name" value="GTP CYCLOHYDROLASE II-RELATED"/>
    <property type="match status" value="1"/>
</dbReference>
<evidence type="ECO:0000256" key="6">
    <source>
        <dbReference type="ARBA" id="ARBA00008976"/>
    </source>
</evidence>
<evidence type="ECO:0000256" key="14">
    <source>
        <dbReference type="HAMAP-Rule" id="MF_00180"/>
    </source>
</evidence>
<dbReference type="InterPro" id="IPR032677">
    <property type="entry name" value="GTP_cyclohydro_II"/>
</dbReference>
<comment type="cofactor">
    <cofactor evidence="14">
        <name>Mg(2+)</name>
        <dbReference type="ChEBI" id="CHEBI:18420"/>
    </cofactor>
    <cofactor evidence="14">
        <name>Mn(2+)</name>
        <dbReference type="ChEBI" id="CHEBI:29035"/>
    </cofactor>
    <text evidence="14">Binds 2 divalent metal cations per subunit. Magnesium or manganese.</text>
</comment>
<protein>
    <recommendedName>
        <fullName evidence="8 14">3,4-dihydroxy-2-butanone 4-phosphate synthase</fullName>
        <shortName evidence="14">DHBP synthase</shortName>
        <ecNumber evidence="7 14">4.1.99.12</ecNumber>
    </recommendedName>
</protein>
<evidence type="ECO:0000313" key="17">
    <source>
        <dbReference type="Proteomes" id="UP000219329"/>
    </source>
</evidence>
<dbReference type="GO" id="GO:0000287">
    <property type="term" value="F:magnesium ion binding"/>
    <property type="evidence" value="ECO:0007669"/>
    <property type="project" value="UniProtKB-UniRule"/>
</dbReference>
<evidence type="ECO:0000256" key="2">
    <source>
        <dbReference type="ARBA" id="ARBA00001936"/>
    </source>
</evidence>
<gene>
    <name evidence="14 16" type="primary">ribB</name>
    <name evidence="16" type="ORF">CNF02_03180</name>
</gene>
<dbReference type="NCBIfam" id="NF010626">
    <property type="entry name" value="PRK14019.1"/>
    <property type="match status" value="1"/>
</dbReference>
<dbReference type="GO" id="GO:0030145">
    <property type="term" value="F:manganese ion binding"/>
    <property type="evidence" value="ECO:0007669"/>
    <property type="project" value="UniProtKB-UniRule"/>
</dbReference>
<dbReference type="FunFam" id="3.90.870.10:FF:000001">
    <property type="entry name" value="Riboflavin biosynthesis protein RibBA"/>
    <property type="match status" value="1"/>
</dbReference>
<dbReference type="InterPro" id="IPR036144">
    <property type="entry name" value="RibA-like_sf"/>
</dbReference>
<dbReference type="InterPro" id="IPR017945">
    <property type="entry name" value="DHBP_synth_RibB-like_a/b_dom"/>
</dbReference>
<comment type="cofactor">
    <cofactor evidence="2">
        <name>Mn(2+)</name>
        <dbReference type="ChEBI" id="CHEBI:29035"/>
    </cofactor>
</comment>
<dbReference type="GO" id="GO:0008686">
    <property type="term" value="F:3,4-dihydroxy-2-butanone-4-phosphate synthase activity"/>
    <property type="evidence" value="ECO:0007669"/>
    <property type="project" value="UniProtKB-UniRule"/>
</dbReference>
<dbReference type="PIRSF" id="PIRSF001259">
    <property type="entry name" value="RibA"/>
    <property type="match status" value="1"/>
</dbReference>
<evidence type="ECO:0000256" key="10">
    <source>
        <dbReference type="ARBA" id="ARBA00022723"/>
    </source>
</evidence>
<evidence type="ECO:0000256" key="1">
    <source>
        <dbReference type="ARBA" id="ARBA00000141"/>
    </source>
</evidence>
<dbReference type="GO" id="GO:0009231">
    <property type="term" value="P:riboflavin biosynthetic process"/>
    <property type="evidence" value="ECO:0007669"/>
    <property type="project" value="UniProtKB-UniRule"/>
</dbReference>
<dbReference type="AlphaFoldDB" id="A0A2A5WF57"/>
<evidence type="ECO:0000256" key="13">
    <source>
        <dbReference type="ARBA" id="ARBA00023239"/>
    </source>
</evidence>
<dbReference type="HAMAP" id="MF_00180">
    <property type="entry name" value="RibB"/>
    <property type="match status" value="1"/>
</dbReference>
<comment type="similarity">
    <text evidence="5">In the N-terminal section; belongs to the DHBP synthase family.</text>
</comment>
<comment type="caution">
    <text evidence="16">The sequence shown here is derived from an EMBL/GenBank/DDBJ whole genome shotgun (WGS) entry which is preliminary data.</text>
</comment>
<organism evidence="16 17">
    <name type="scientific">OM182 bacterium MED-G28</name>
    <dbReference type="NCBI Taxonomy" id="1986256"/>
    <lineage>
        <taxon>Bacteria</taxon>
        <taxon>Pseudomonadati</taxon>
        <taxon>Pseudomonadota</taxon>
        <taxon>Gammaproteobacteria</taxon>
        <taxon>OMG group</taxon>
        <taxon>OM182 clade</taxon>
    </lineage>
</organism>
<evidence type="ECO:0000259" key="15">
    <source>
        <dbReference type="Pfam" id="PF00925"/>
    </source>
</evidence>
<feature type="domain" description="GTP cyclohydrolase II" evidence="15">
    <location>
        <begin position="208"/>
        <end position="366"/>
    </location>
</feature>
<evidence type="ECO:0000256" key="9">
    <source>
        <dbReference type="ARBA" id="ARBA00022619"/>
    </source>
</evidence>
<evidence type="ECO:0000256" key="12">
    <source>
        <dbReference type="ARBA" id="ARBA00023211"/>
    </source>
</evidence>
<accession>A0A2A5WF57</accession>
<evidence type="ECO:0000256" key="8">
    <source>
        <dbReference type="ARBA" id="ARBA00018836"/>
    </source>
</evidence>
<comment type="subunit">
    <text evidence="14">Homodimer.</text>
</comment>
<dbReference type="NCBIfam" id="TIGR00506">
    <property type="entry name" value="ribB"/>
    <property type="match status" value="1"/>
</dbReference>
<dbReference type="SUPFAM" id="SSF55821">
    <property type="entry name" value="YrdC/RibB"/>
    <property type="match status" value="1"/>
</dbReference>
<evidence type="ECO:0000256" key="11">
    <source>
        <dbReference type="ARBA" id="ARBA00022842"/>
    </source>
</evidence>
<proteinExistence type="inferred from homology"/>
<comment type="pathway">
    <text evidence="4 14">Cofactor biosynthesis; riboflavin biosynthesis; 2-hydroxy-3-oxobutyl phosphate from D-ribulose 5-phosphate: step 1/1.</text>
</comment>
<dbReference type="EMBL" id="NTJZ01000002">
    <property type="protein sequence ID" value="PDH35129.1"/>
    <property type="molecule type" value="Genomic_DNA"/>
</dbReference>
<evidence type="ECO:0000313" key="16">
    <source>
        <dbReference type="EMBL" id="PDH35129.1"/>
    </source>
</evidence>
<sequence length="371" mass="40886">MELNSIEEIVDDIRQGKMVILMDDEDRENEGDLIIAAERVRTEDINFMATNARGLICLTLTKERCEYLKLPLMVNENNTPYNTNFTASIEAATGVTTGISAADRARTIRVAVARDSQPDDIVQPGHIFPIMAQPGGVLRRAGHTEAGCDLARLAGYLPAAAIVEIMNEDGSMARREDLEVFAKKHDIKIGTIVDLIHYRIANEHTVTRVETNTLQTQYGEFIVHSYKDSISGSLHLAYVKGEIQSSDSVLVRVHIPNTVRDVCETFNLERTSWSFSSALEQISKEGKGVAVLLSGDDYGQNLEHNLASALARHGEVAPANRPGSDLTIGTGSQILRDIGIGKMRLLSYPARFNAISGFDLEVVEFVQFNQK</sequence>
<feature type="binding site" evidence="14">
    <location>
        <position position="143"/>
    </location>
    <ligand>
        <name>Mg(2+)</name>
        <dbReference type="ChEBI" id="CHEBI:18420"/>
        <label>2</label>
    </ligand>
</feature>
<comment type="similarity">
    <text evidence="14">Belongs to the DHBP synthase family.</text>
</comment>
<comment type="catalytic activity">
    <reaction evidence="1 14">
        <text>D-ribulose 5-phosphate = (2S)-2-hydroxy-3-oxobutyl phosphate + formate + H(+)</text>
        <dbReference type="Rhea" id="RHEA:18457"/>
        <dbReference type="ChEBI" id="CHEBI:15378"/>
        <dbReference type="ChEBI" id="CHEBI:15740"/>
        <dbReference type="ChEBI" id="CHEBI:58121"/>
        <dbReference type="ChEBI" id="CHEBI:58830"/>
        <dbReference type="EC" id="4.1.99.12"/>
    </reaction>
</comment>
<dbReference type="GO" id="GO:0005829">
    <property type="term" value="C:cytosol"/>
    <property type="evidence" value="ECO:0007669"/>
    <property type="project" value="TreeGrafter"/>
</dbReference>
<reference evidence="16 17" key="1">
    <citation type="submission" date="2017-08" db="EMBL/GenBank/DDBJ databases">
        <title>Fine stratification of microbial communities through a metagenomic profile of the photic zone.</title>
        <authorList>
            <person name="Haro-Moreno J.M."/>
            <person name="Lopez-Perez M."/>
            <person name="De La Torre J."/>
            <person name="Picazo A."/>
            <person name="Camacho A."/>
            <person name="Rodriguez-Valera F."/>
        </authorList>
    </citation>
    <scope>NUCLEOTIDE SEQUENCE [LARGE SCALE GENOMIC DNA]</scope>
    <source>
        <strain evidence="16">MED-G28</strain>
    </source>
</reference>